<name>A0A432YM96_9GAMM</name>
<accession>A0A432YM96</accession>
<keyword evidence="1" id="KW-1133">Transmembrane helix</keyword>
<sequence length="183" mass="21513">MLIYEVTSIMDFYRSTSSRLITSDTLSNFYFSESSTDDVAPEHYWDELEPTLFFIFSEQLETTKVQVRFEKGKSEMTADNIKKLARASVAEFHSDWFTDELFALYEKACKEVDKSNRKAIRQELFSRYKAIENAVNRLAVECRLKHDEVRMRSLKAELDMYKPGFWILAVLCAFAFFDMVTNH</sequence>
<reference evidence="3" key="1">
    <citation type="journal article" date="2018" name="Front. Microbiol.">
        <title>Genome-Based Analysis Reveals the Taxonomy and Diversity of the Family Idiomarinaceae.</title>
        <authorList>
            <person name="Liu Y."/>
            <person name="Lai Q."/>
            <person name="Shao Z."/>
        </authorList>
    </citation>
    <scope>NUCLEOTIDE SEQUENCE [LARGE SCALE GENOMIC DNA]</scope>
    <source>
        <strain evidence="3">CVS-6</strain>
    </source>
</reference>
<dbReference type="Proteomes" id="UP000288259">
    <property type="component" value="Unassembled WGS sequence"/>
</dbReference>
<comment type="caution">
    <text evidence="2">The sequence shown here is derived from an EMBL/GenBank/DDBJ whole genome shotgun (WGS) entry which is preliminary data.</text>
</comment>
<organism evidence="2 3">
    <name type="scientific">Pseudidiomarina insulisalsae</name>
    <dbReference type="NCBI Taxonomy" id="575789"/>
    <lineage>
        <taxon>Bacteria</taxon>
        <taxon>Pseudomonadati</taxon>
        <taxon>Pseudomonadota</taxon>
        <taxon>Gammaproteobacteria</taxon>
        <taxon>Alteromonadales</taxon>
        <taxon>Idiomarinaceae</taxon>
        <taxon>Pseudidiomarina</taxon>
    </lineage>
</organism>
<protein>
    <submittedName>
        <fullName evidence="2">Uncharacterized protein</fullName>
    </submittedName>
</protein>
<keyword evidence="1" id="KW-0472">Membrane</keyword>
<evidence type="ECO:0000313" key="2">
    <source>
        <dbReference type="EMBL" id="RUO62070.1"/>
    </source>
</evidence>
<gene>
    <name evidence="2" type="ORF">CWI71_04260</name>
</gene>
<evidence type="ECO:0000256" key="1">
    <source>
        <dbReference type="SAM" id="Phobius"/>
    </source>
</evidence>
<proteinExistence type="predicted"/>
<dbReference type="AlphaFoldDB" id="A0A432YM96"/>
<dbReference type="EMBL" id="PIPY01000004">
    <property type="protein sequence ID" value="RUO62070.1"/>
    <property type="molecule type" value="Genomic_DNA"/>
</dbReference>
<evidence type="ECO:0000313" key="3">
    <source>
        <dbReference type="Proteomes" id="UP000288259"/>
    </source>
</evidence>
<keyword evidence="1" id="KW-0812">Transmembrane</keyword>
<feature type="transmembrane region" description="Helical" evidence="1">
    <location>
        <begin position="160"/>
        <end position="177"/>
    </location>
</feature>
<keyword evidence="3" id="KW-1185">Reference proteome</keyword>